<organism evidence="2 3">
    <name type="scientific">Lophiostoma macrostomum CBS 122681</name>
    <dbReference type="NCBI Taxonomy" id="1314788"/>
    <lineage>
        <taxon>Eukaryota</taxon>
        <taxon>Fungi</taxon>
        <taxon>Dikarya</taxon>
        <taxon>Ascomycota</taxon>
        <taxon>Pezizomycotina</taxon>
        <taxon>Dothideomycetes</taxon>
        <taxon>Pleosporomycetidae</taxon>
        <taxon>Pleosporales</taxon>
        <taxon>Lophiostomataceae</taxon>
        <taxon>Lophiostoma</taxon>
    </lineage>
</organism>
<evidence type="ECO:0000313" key="2">
    <source>
        <dbReference type="EMBL" id="KAF2661038.1"/>
    </source>
</evidence>
<name>A0A6A6TQ53_9PLEO</name>
<feature type="signal peptide" evidence="1">
    <location>
        <begin position="1"/>
        <end position="19"/>
    </location>
</feature>
<keyword evidence="3" id="KW-1185">Reference proteome</keyword>
<dbReference type="Proteomes" id="UP000799324">
    <property type="component" value="Unassembled WGS sequence"/>
</dbReference>
<dbReference type="EMBL" id="MU004296">
    <property type="protein sequence ID" value="KAF2661038.1"/>
    <property type="molecule type" value="Genomic_DNA"/>
</dbReference>
<evidence type="ECO:0000313" key="3">
    <source>
        <dbReference type="Proteomes" id="UP000799324"/>
    </source>
</evidence>
<gene>
    <name evidence="2" type="ORF">K491DRAFT_587915</name>
</gene>
<evidence type="ECO:0008006" key="4">
    <source>
        <dbReference type="Google" id="ProtNLM"/>
    </source>
</evidence>
<proteinExistence type="predicted"/>
<reference evidence="2" key="1">
    <citation type="journal article" date="2020" name="Stud. Mycol.">
        <title>101 Dothideomycetes genomes: a test case for predicting lifestyles and emergence of pathogens.</title>
        <authorList>
            <person name="Haridas S."/>
            <person name="Albert R."/>
            <person name="Binder M."/>
            <person name="Bloem J."/>
            <person name="Labutti K."/>
            <person name="Salamov A."/>
            <person name="Andreopoulos B."/>
            <person name="Baker S."/>
            <person name="Barry K."/>
            <person name="Bills G."/>
            <person name="Bluhm B."/>
            <person name="Cannon C."/>
            <person name="Castanera R."/>
            <person name="Culley D."/>
            <person name="Daum C."/>
            <person name="Ezra D."/>
            <person name="Gonzalez J."/>
            <person name="Henrissat B."/>
            <person name="Kuo A."/>
            <person name="Liang C."/>
            <person name="Lipzen A."/>
            <person name="Lutzoni F."/>
            <person name="Magnuson J."/>
            <person name="Mondo S."/>
            <person name="Nolan M."/>
            <person name="Ohm R."/>
            <person name="Pangilinan J."/>
            <person name="Park H.-J."/>
            <person name="Ramirez L."/>
            <person name="Alfaro M."/>
            <person name="Sun H."/>
            <person name="Tritt A."/>
            <person name="Yoshinaga Y."/>
            <person name="Zwiers L.-H."/>
            <person name="Turgeon B."/>
            <person name="Goodwin S."/>
            <person name="Spatafora J."/>
            <person name="Crous P."/>
            <person name="Grigoriev I."/>
        </authorList>
    </citation>
    <scope>NUCLEOTIDE SEQUENCE</scope>
    <source>
        <strain evidence="2">CBS 122681</strain>
    </source>
</reference>
<evidence type="ECO:0000256" key="1">
    <source>
        <dbReference type="SAM" id="SignalP"/>
    </source>
</evidence>
<keyword evidence="1" id="KW-0732">Signal</keyword>
<accession>A0A6A6TQ53</accession>
<feature type="chain" id="PRO_5025539255" description="Small secreted protein" evidence="1">
    <location>
        <begin position="20"/>
        <end position="180"/>
    </location>
</feature>
<dbReference type="OrthoDB" id="3223416at2759"/>
<dbReference type="AlphaFoldDB" id="A0A6A6TQ53"/>
<sequence length="180" mass="19307">MKPFLSLLLSTIALWPTQTISQATAPQFNITALTTVNNASRLECWTLPSTPQFAAGATSYEIGNFSNSFIGILPARTYSNATITHPRQVQFTIALSGLIHIRTPTSGLPETYNEAWVHGGKYGFLIAADTVESGSVQGHETEFPSDQPTWLAEFPTVGGLVPEHILLHVGPCGLGDLIGV</sequence>
<protein>
    <recommendedName>
        <fullName evidence="4">Small secreted protein</fullName>
    </recommendedName>
</protein>